<feature type="signal peptide" evidence="8">
    <location>
        <begin position="1"/>
        <end position="17"/>
    </location>
</feature>
<evidence type="ECO:0000256" key="6">
    <source>
        <dbReference type="ARBA" id="ARBA00022837"/>
    </source>
</evidence>
<evidence type="ECO:0000313" key="10">
    <source>
        <dbReference type="EMBL" id="GFH49425.1"/>
    </source>
</evidence>
<dbReference type="SMART" id="SM00607">
    <property type="entry name" value="FTP"/>
    <property type="match status" value="1"/>
</dbReference>
<evidence type="ECO:0000256" key="3">
    <source>
        <dbReference type="ARBA" id="ARBA00011233"/>
    </source>
</evidence>
<protein>
    <recommendedName>
        <fullName evidence="9">Fucolectin tachylectin-4 pentraxin-1 domain-containing protein</fullName>
    </recommendedName>
</protein>
<dbReference type="SUPFAM" id="SSF49785">
    <property type="entry name" value="Galactose-binding domain-like"/>
    <property type="match status" value="1"/>
</dbReference>
<proteinExistence type="inferred from homology"/>
<keyword evidence="5" id="KW-0430">Lectin</keyword>
<comment type="similarity">
    <text evidence="2">Belongs to the fucolectin family.</text>
</comment>
<gene>
    <name evidence="10" type="ORF">CTEN210_05901</name>
</gene>
<comment type="subunit">
    <text evidence="3">Homotrimer.</text>
</comment>
<comment type="function">
    <text evidence="1">Acts as a defensive agent. Recognizes blood group fucosylated oligosaccharides including A, B, H and Lewis B-type antigens. Does not recognize Lewis A antigen and has low affinity for monovalent haptens.</text>
</comment>
<accession>A0AAD3CRB6</accession>
<dbReference type="Proteomes" id="UP001054902">
    <property type="component" value="Unassembled WGS sequence"/>
</dbReference>
<dbReference type="AlphaFoldDB" id="A0AAD3CRB6"/>
<dbReference type="EMBL" id="BLLK01000038">
    <property type="protein sequence ID" value="GFH49425.1"/>
    <property type="molecule type" value="Genomic_DNA"/>
</dbReference>
<dbReference type="GO" id="GO:0010185">
    <property type="term" value="P:regulation of cellular defense response"/>
    <property type="evidence" value="ECO:0007669"/>
    <property type="project" value="UniProtKB-ARBA"/>
</dbReference>
<evidence type="ECO:0000256" key="2">
    <source>
        <dbReference type="ARBA" id="ARBA00010147"/>
    </source>
</evidence>
<reference evidence="10 11" key="1">
    <citation type="journal article" date="2021" name="Sci. Rep.">
        <title>The genome of the diatom Chaetoceros tenuissimus carries an ancient integrated fragment of an extant virus.</title>
        <authorList>
            <person name="Hongo Y."/>
            <person name="Kimura K."/>
            <person name="Takaki Y."/>
            <person name="Yoshida Y."/>
            <person name="Baba S."/>
            <person name="Kobayashi G."/>
            <person name="Nagasaki K."/>
            <person name="Hano T."/>
            <person name="Tomaru Y."/>
        </authorList>
    </citation>
    <scope>NUCLEOTIDE SEQUENCE [LARGE SCALE GENOMIC DNA]</scope>
    <source>
        <strain evidence="10 11">NIES-3715</strain>
    </source>
</reference>
<evidence type="ECO:0000256" key="5">
    <source>
        <dbReference type="ARBA" id="ARBA00022734"/>
    </source>
</evidence>
<evidence type="ECO:0000313" key="11">
    <source>
        <dbReference type="Proteomes" id="UP001054902"/>
    </source>
</evidence>
<dbReference type="InterPro" id="IPR008979">
    <property type="entry name" value="Galactose-bd-like_sf"/>
</dbReference>
<feature type="domain" description="Fucolectin tachylectin-4 pentraxin-1" evidence="9">
    <location>
        <begin position="583"/>
        <end position="725"/>
    </location>
</feature>
<dbReference type="InterPro" id="IPR051941">
    <property type="entry name" value="BG_Antigen-Binding_Lectin"/>
</dbReference>
<feature type="chain" id="PRO_5042022505" description="Fucolectin tachylectin-4 pentraxin-1 domain-containing protein" evidence="8">
    <location>
        <begin position="18"/>
        <end position="727"/>
    </location>
</feature>
<dbReference type="GO" id="GO:0001868">
    <property type="term" value="P:regulation of complement activation, lectin pathway"/>
    <property type="evidence" value="ECO:0007669"/>
    <property type="project" value="UniProtKB-ARBA"/>
</dbReference>
<dbReference type="GO" id="GO:0046872">
    <property type="term" value="F:metal ion binding"/>
    <property type="evidence" value="ECO:0007669"/>
    <property type="project" value="UniProtKB-KW"/>
</dbReference>
<dbReference type="PANTHER" id="PTHR45713:SF6">
    <property type="entry name" value="F5_8 TYPE C DOMAIN-CONTAINING PROTEIN"/>
    <property type="match status" value="1"/>
</dbReference>
<keyword evidence="8" id="KW-0732">Signal</keyword>
<evidence type="ECO:0000256" key="4">
    <source>
        <dbReference type="ARBA" id="ARBA00022723"/>
    </source>
</evidence>
<dbReference type="PANTHER" id="PTHR45713">
    <property type="entry name" value="FTP DOMAIN-CONTAINING PROTEIN"/>
    <property type="match status" value="1"/>
</dbReference>
<keyword evidence="6" id="KW-0106">Calcium</keyword>
<sequence>MKFPKAISLLLLSSVEARRGSPQEIYTAVEDERDLSALMEITSCFDSHEFEVYFQGKCTFNELASRMDLMLEESGGDCLSTGELEVLSLLGLNATDIEEGRESVKQLCKAAMDEASTDPNMAVQWDEIAGYGGNFDQNFYDGKTFWNEEIETNVDTIVPGLASNRLKTDAERVDDFYETVAERTAFTWPEVSNFENCEINTAYCCWVSDRQANDNNGNCRTPYDSRCLNSDPAGNTELCGVNMEASDDSSSSYAKDGLSFFPLNVEGSVHCHGFAWSEDEMEADARYKANNLFYVSMYDHMYKRGYVRNVPGAPMCGCAEKMPIVERADCTKIRATEFWKFSFAPGSGFTASLDRAEIDFQACRNNDLQTHVNDLANAGDIDKQYAWRLQRNVVGTNRCELGNEVMMNDKGFEVKYENVGLDDEYGELYSIKILGGTNSGFNYLRTTSNGYLQLVADTSDDKTKWRFNPMGEHFNMYNIRPLPNAADLEPNRQYVGTDFYGRMRMTAMDTGSGREMWYFKPVPGYENTYNIIVVGGTRIGEKYLSTNTNGGIDLYHEDDLSGRQRWVVEKMTETFDRADLFQMQNVAFKKPTSQSSTGWGGYSGRAVDGNTNTNWRGGSITHTNGSRAETAWWKVYLQEAFDIEKINVFGRSDCCTSRLNGFTVKVFNGEVETFRYEQAGTLSLETQIDVLGPNGEVIVGDRVEVSLPGPGVPLSLAEVQVWAITEI</sequence>
<keyword evidence="7" id="KW-1015">Disulfide bond</keyword>
<dbReference type="Pfam" id="PF22633">
    <property type="entry name" value="F5_F8_type_C_2"/>
    <property type="match status" value="1"/>
</dbReference>
<keyword evidence="11" id="KW-1185">Reference proteome</keyword>
<evidence type="ECO:0000256" key="8">
    <source>
        <dbReference type="SAM" id="SignalP"/>
    </source>
</evidence>
<evidence type="ECO:0000256" key="1">
    <source>
        <dbReference type="ARBA" id="ARBA00002219"/>
    </source>
</evidence>
<evidence type="ECO:0000259" key="9">
    <source>
        <dbReference type="SMART" id="SM00607"/>
    </source>
</evidence>
<name>A0AAD3CRB6_9STRA</name>
<evidence type="ECO:0000256" key="7">
    <source>
        <dbReference type="ARBA" id="ARBA00023157"/>
    </source>
</evidence>
<dbReference type="InterPro" id="IPR006585">
    <property type="entry name" value="FTP1"/>
</dbReference>
<dbReference type="Gene3D" id="2.60.120.260">
    <property type="entry name" value="Galactose-binding domain-like"/>
    <property type="match status" value="1"/>
</dbReference>
<keyword evidence="4" id="KW-0479">Metal-binding</keyword>
<dbReference type="GO" id="GO:0042806">
    <property type="term" value="F:fucose binding"/>
    <property type="evidence" value="ECO:0007669"/>
    <property type="project" value="UniProtKB-ARBA"/>
</dbReference>
<comment type="caution">
    <text evidence="10">The sequence shown here is derived from an EMBL/GenBank/DDBJ whole genome shotgun (WGS) entry which is preliminary data.</text>
</comment>
<organism evidence="10 11">
    <name type="scientific">Chaetoceros tenuissimus</name>
    <dbReference type="NCBI Taxonomy" id="426638"/>
    <lineage>
        <taxon>Eukaryota</taxon>
        <taxon>Sar</taxon>
        <taxon>Stramenopiles</taxon>
        <taxon>Ochrophyta</taxon>
        <taxon>Bacillariophyta</taxon>
        <taxon>Coscinodiscophyceae</taxon>
        <taxon>Chaetocerotophycidae</taxon>
        <taxon>Chaetocerotales</taxon>
        <taxon>Chaetocerotaceae</taxon>
        <taxon>Chaetoceros</taxon>
    </lineage>
</organism>